<comment type="function">
    <text evidence="8">Component of the NuA4 histone acetyltransferase complex which is involved in transcriptional activation of selected genes principally by acetylation of nucleosomal histone H4 and H2A. The NuA4 complex is also involved in DNA repair.</text>
</comment>
<keyword evidence="6" id="KW-0804">Transcription</keyword>
<organism evidence="10 11">
    <name type="scientific">Maudiozyma barnettii</name>
    <dbReference type="NCBI Taxonomy" id="61262"/>
    <lineage>
        <taxon>Eukaryota</taxon>
        <taxon>Fungi</taxon>
        <taxon>Dikarya</taxon>
        <taxon>Ascomycota</taxon>
        <taxon>Saccharomycotina</taxon>
        <taxon>Saccharomycetes</taxon>
        <taxon>Saccharomycetales</taxon>
        <taxon>Saccharomycetaceae</taxon>
        <taxon>Maudiozyma</taxon>
    </lineage>
</organism>
<keyword evidence="11" id="KW-1185">Reference proteome</keyword>
<feature type="compositionally biased region" description="Basic and acidic residues" evidence="9">
    <location>
        <begin position="360"/>
        <end position="374"/>
    </location>
</feature>
<dbReference type="PANTHER" id="PTHR13581">
    <property type="entry name" value="MRG-BINDING PROTEIN"/>
    <property type="match status" value="1"/>
</dbReference>
<dbReference type="OrthoDB" id="5595141at2759"/>
<evidence type="ECO:0000256" key="5">
    <source>
        <dbReference type="ARBA" id="ARBA00023015"/>
    </source>
</evidence>
<feature type="compositionally biased region" description="Acidic residues" evidence="9">
    <location>
        <begin position="349"/>
        <end position="359"/>
    </location>
</feature>
<comment type="similarity">
    <text evidence="2">Belongs to the EAF7 family.</text>
</comment>
<keyword evidence="7" id="KW-0539">Nucleus</keyword>
<evidence type="ECO:0000256" key="1">
    <source>
        <dbReference type="ARBA" id="ARBA00004123"/>
    </source>
</evidence>
<evidence type="ECO:0000256" key="3">
    <source>
        <dbReference type="ARBA" id="ARBA00018502"/>
    </source>
</evidence>
<dbReference type="GO" id="GO:0006357">
    <property type="term" value="P:regulation of transcription by RNA polymerase II"/>
    <property type="evidence" value="ECO:0007669"/>
    <property type="project" value="TreeGrafter"/>
</dbReference>
<dbReference type="InterPro" id="IPR012423">
    <property type="entry name" value="Eaf7/MRGBP"/>
</dbReference>
<dbReference type="GO" id="GO:0016740">
    <property type="term" value="F:transferase activity"/>
    <property type="evidence" value="ECO:0007669"/>
    <property type="project" value="UniProtKB-KW"/>
</dbReference>
<dbReference type="GO" id="GO:0035267">
    <property type="term" value="C:NuA4 histone acetyltransferase complex"/>
    <property type="evidence" value="ECO:0007669"/>
    <property type="project" value="TreeGrafter"/>
</dbReference>
<feature type="compositionally biased region" description="Acidic residues" evidence="9">
    <location>
        <begin position="418"/>
        <end position="439"/>
    </location>
</feature>
<dbReference type="RefSeq" id="XP_041404340.1">
    <property type="nucleotide sequence ID" value="XM_041548406.1"/>
</dbReference>
<dbReference type="Pfam" id="PF07904">
    <property type="entry name" value="Eaf7"/>
    <property type="match status" value="1"/>
</dbReference>
<feature type="compositionally biased region" description="Basic and acidic residues" evidence="9">
    <location>
        <begin position="286"/>
        <end position="326"/>
    </location>
</feature>
<comment type="subcellular location">
    <subcellularLocation>
        <location evidence="1">Nucleus</location>
    </subcellularLocation>
</comment>
<keyword evidence="5" id="KW-0805">Transcription regulation</keyword>
<dbReference type="GO" id="GO:0005634">
    <property type="term" value="C:nucleus"/>
    <property type="evidence" value="ECO:0007669"/>
    <property type="project" value="UniProtKB-SubCell"/>
</dbReference>
<dbReference type="Proteomes" id="UP000644660">
    <property type="component" value="Unassembled WGS sequence"/>
</dbReference>
<gene>
    <name evidence="10" type="ORF">KABA2_01S10538</name>
</gene>
<comment type="caution">
    <text evidence="10">The sequence shown here is derived from an EMBL/GenBank/DDBJ whole genome shotgun (WGS) entry which is preliminary data.</text>
</comment>
<evidence type="ECO:0000256" key="7">
    <source>
        <dbReference type="ARBA" id="ARBA00023242"/>
    </source>
</evidence>
<sequence>MSTNWNIVDEIRLLRWVSEFKPAGVHKHFQMMCIVERLNHPDKYPLVLLQKENRRPNKQFTVDTVWAKLAQYYNLEEADKIENRNNTEINNEANGKSIEENGTTEDQHQLNQLLQHTRDFALPWNEYGELILSNAKKGASDDDETDNQRNIKVTEVKVTAKNDKKPENGTHEETKEIVTEKTVATVVPHESPKEKESSTIAKEIIEKVPSVEAPIETIIKEVKDNDKNVSSPQMEDKEIKIPTDTPVEIMVETQPIGETVSAAEEVNEEKKSYLQPVKVPIETEETPDKDKDTEERENEEIRTIEDAKTKKKDINKQEQTVAEKRQTRSSSTIRVSSRLREKVMKGTSSDEDEDEDEDGKEEKKITETKTDSVDNKNVIDTTTTTKDNTEEPNSEEPNSEEPKSEEPKSEEPKSEEPKSEEDEEGGTSEDEDEDEEDTGENSTSTKKSTKKRKSAISDEPMAKRTRHSSSARQPMNEESHEETSPKKAKRKDSSTTDAPEKPLRVSRRLRSRK</sequence>
<proteinExistence type="inferred from homology"/>
<dbReference type="GeneID" id="64855426"/>
<feature type="region of interest" description="Disordered" evidence="9">
    <location>
        <begin position="227"/>
        <end position="247"/>
    </location>
</feature>
<feature type="compositionally biased region" description="Basic and acidic residues" evidence="9">
    <location>
        <begin position="475"/>
        <end position="503"/>
    </location>
</feature>
<evidence type="ECO:0000256" key="9">
    <source>
        <dbReference type="SAM" id="MobiDB-lite"/>
    </source>
</evidence>
<feature type="compositionally biased region" description="Acidic residues" evidence="9">
    <location>
        <begin position="390"/>
        <end position="399"/>
    </location>
</feature>
<name>A0A8H2VBL5_9SACH</name>
<evidence type="ECO:0000313" key="11">
    <source>
        <dbReference type="Proteomes" id="UP000644660"/>
    </source>
</evidence>
<dbReference type="PANTHER" id="PTHR13581:SF5">
    <property type="entry name" value="MRG_MORF4L-BINDING PROTEIN"/>
    <property type="match status" value="1"/>
</dbReference>
<evidence type="ECO:0000313" key="10">
    <source>
        <dbReference type="EMBL" id="CAB4252302.1"/>
    </source>
</evidence>
<feature type="compositionally biased region" description="Basic residues" evidence="9">
    <location>
        <begin position="504"/>
        <end position="513"/>
    </location>
</feature>
<feature type="region of interest" description="Disordered" evidence="9">
    <location>
        <begin position="262"/>
        <end position="513"/>
    </location>
</feature>
<dbReference type="AlphaFoldDB" id="A0A8H2VBL5"/>
<reference evidence="10 11" key="1">
    <citation type="submission" date="2020-05" db="EMBL/GenBank/DDBJ databases">
        <authorList>
            <person name="Casaregola S."/>
            <person name="Devillers H."/>
            <person name="Grondin C."/>
        </authorList>
    </citation>
    <scope>NUCLEOTIDE SEQUENCE [LARGE SCALE GENOMIC DNA]</scope>
    <source>
        <strain evidence="10 11">CLIB 1767</strain>
    </source>
</reference>
<accession>A0A8H2VBL5</accession>
<evidence type="ECO:0000256" key="8">
    <source>
        <dbReference type="ARBA" id="ARBA00025178"/>
    </source>
</evidence>
<evidence type="ECO:0000256" key="4">
    <source>
        <dbReference type="ARBA" id="ARBA00022853"/>
    </source>
</evidence>
<protein>
    <recommendedName>
        <fullName evidence="3">Chromatin modification-related protein EAF7</fullName>
    </recommendedName>
</protein>
<dbReference type="EMBL" id="CAEFZW010000001">
    <property type="protein sequence ID" value="CAB4252302.1"/>
    <property type="molecule type" value="Genomic_DNA"/>
</dbReference>
<feature type="compositionally biased region" description="Basic and acidic residues" evidence="9">
    <location>
        <begin position="400"/>
        <end position="417"/>
    </location>
</feature>
<feature type="compositionally biased region" description="Low complexity" evidence="9">
    <location>
        <begin position="375"/>
        <end position="386"/>
    </location>
</feature>
<evidence type="ECO:0000256" key="6">
    <source>
        <dbReference type="ARBA" id="ARBA00023163"/>
    </source>
</evidence>
<evidence type="ECO:0000256" key="2">
    <source>
        <dbReference type="ARBA" id="ARBA00007117"/>
    </source>
</evidence>
<keyword evidence="10" id="KW-0808">Transferase</keyword>
<dbReference type="GO" id="GO:0006325">
    <property type="term" value="P:chromatin organization"/>
    <property type="evidence" value="ECO:0007669"/>
    <property type="project" value="UniProtKB-KW"/>
</dbReference>
<keyword evidence="4" id="KW-0156">Chromatin regulator</keyword>